<dbReference type="InterPro" id="IPR001608">
    <property type="entry name" value="Ala_racemase_N"/>
</dbReference>
<evidence type="ECO:0000256" key="4">
    <source>
        <dbReference type="RuleBase" id="RU004514"/>
    </source>
</evidence>
<feature type="domain" description="Alanine racemase N-terminal" evidence="5">
    <location>
        <begin position="41"/>
        <end position="230"/>
    </location>
</feature>
<accession>A0A7W4UUX7</accession>
<feature type="modified residue" description="N6-(pyridoxal phosphate)lysine" evidence="2 3">
    <location>
        <position position="46"/>
    </location>
</feature>
<gene>
    <name evidence="6" type="ORF">FHX33_001507</name>
</gene>
<dbReference type="InterPro" id="IPR029066">
    <property type="entry name" value="PLP-binding_barrel"/>
</dbReference>
<keyword evidence="1 2" id="KW-0663">Pyridoxal phosphate</keyword>
<dbReference type="Proteomes" id="UP000538196">
    <property type="component" value="Unassembled WGS sequence"/>
</dbReference>
<dbReference type="SUPFAM" id="SSF51419">
    <property type="entry name" value="PLP-binding barrel"/>
    <property type="match status" value="1"/>
</dbReference>
<organism evidence="6 7">
    <name type="scientific">Leifsonia aquatica</name>
    <name type="common">Corynebacterium aquaticum</name>
    <dbReference type="NCBI Taxonomy" id="144185"/>
    <lineage>
        <taxon>Bacteria</taxon>
        <taxon>Bacillati</taxon>
        <taxon>Actinomycetota</taxon>
        <taxon>Actinomycetes</taxon>
        <taxon>Micrococcales</taxon>
        <taxon>Microbacteriaceae</taxon>
        <taxon>Leifsonia</taxon>
    </lineage>
</organism>
<reference evidence="6 7" key="1">
    <citation type="submission" date="2020-08" db="EMBL/GenBank/DDBJ databases">
        <title>Sequencing the genomes of 1000 actinobacteria strains.</title>
        <authorList>
            <person name="Klenk H.-P."/>
        </authorList>
    </citation>
    <scope>NUCLEOTIDE SEQUENCE [LARGE SCALE GENOMIC DNA]</scope>
    <source>
        <strain evidence="6 7">DSM 20146</strain>
    </source>
</reference>
<evidence type="ECO:0000256" key="2">
    <source>
        <dbReference type="HAMAP-Rule" id="MF_02087"/>
    </source>
</evidence>
<dbReference type="PANTHER" id="PTHR10146">
    <property type="entry name" value="PROLINE SYNTHETASE CO-TRANSCRIBED BACTERIAL HOMOLOG PROTEIN"/>
    <property type="match status" value="1"/>
</dbReference>
<dbReference type="RefSeq" id="WP_021758268.1">
    <property type="nucleotide sequence ID" value="NZ_JACHVP010000001.1"/>
</dbReference>
<dbReference type="NCBIfam" id="TIGR00044">
    <property type="entry name" value="YggS family pyridoxal phosphate-dependent enzyme"/>
    <property type="match status" value="1"/>
</dbReference>
<dbReference type="Gene3D" id="3.20.20.10">
    <property type="entry name" value="Alanine racemase"/>
    <property type="match status" value="1"/>
</dbReference>
<dbReference type="GO" id="GO:0030170">
    <property type="term" value="F:pyridoxal phosphate binding"/>
    <property type="evidence" value="ECO:0007669"/>
    <property type="project" value="UniProtKB-UniRule"/>
</dbReference>
<dbReference type="PIRSF" id="PIRSF004848">
    <property type="entry name" value="YBL036c_PLPDEIII"/>
    <property type="match status" value="1"/>
</dbReference>
<evidence type="ECO:0000256" key="3">
    <source>
        <dbReference type="PIRSR" id="PIRSR004848-1"/>
    </source>
</evidence>
<sequence length="233" mass="24948">MTTSTSPTSSSSPLAERLAAVRAGIDDAARAAGRSPDELTTIVVTKFHPASLVRELASLGVRDVGENRHQEAQEKAAELADLDLAWHFVGQLQSKKARQVRRYASVIHSIDRFSLVDALRSDEGEIDAFVQLNLTDDPGRGGVADRDLEPLVEHVLTTPGLRLLGVMAVAPLDEEPARAFERVRASSERVRALAPAASAISAGMSQDYREAVAAGATHLRIGTAITGNRPTLR</sequence>
<protein>
    <recommendedName>
        <fullName evidence="2">Pyridoxal phosphate homeostasis protein</fullName>
        <shortName evidence="2">PLP homeostasis protein</shortName>
    </recommendedName>
</protein>
<name>A0A7W4UUX7_LEIAQ</name>
<comment type="similarity">
    <text evidence="2 4">Belongs to the pyridoxal phosphate-binding protein YggS/PROSC family.</text>
</comment>
<dbReference type="PROSITE" id="PS01211">
    <property type="entry name" value="UPF0001"/>
    <property type="match status" value="1"/>
</dbReference>
<dbReference type="AlphaFoldDB" id="A0A7W4UUX7"/>
<dbReference type="InterPro" id="IPR011078">
    <property type="entry name" value="PyrdxlP_homeostasis"/>
</dbReference>
<comment type="cofactor">
    <cofactor evidence="3">
        <name>pyridoxal 5'-phosphate</name>
        <dbReference type="ChEBI" id="CHEBI:597326"/>
    </cofactor>
</comment>
<keyword evidence="7" id="KW-1185">Reference proteome</keyword>
<dbReference type="Pfam" id="PF01168">
    <property type="entry name" value="Ala_racemase_N"/>
    <property type="match status" value="1"/>
</dbReference>
<comment type="caution">
    <text evidence="6">The sequence shown here is derived from an EMBL/GenBank/DDBJ whole genome shotgun (WGS) entry which is preliminary data.</text>
</comment>
<evidence type="ECO:0000256" key="1">
    <source>
        <dbReference type="ARBA" id="ARBA00022898"/>
    </source>
</evidence>
<dbReference type="HAMAP" id="MF_02087">
    <property type="entry name" value="PLP_homeostasis"/>
    <property type="match status" value="1"/>
</dbReference>
<comment type="function">
    <text evidence="2">Pyridoxal 5'-phosphate (PLP)-binding protein, which is involved in PLP homeostasis.</text>
</comment>
<proteinExistence type="inferred from homology"/>
<evidence type="ECO:0000313" key="7">
    <source>
        <dbReference type="Proteomes" id="UP000538196"/>
    </source>
</evidence>
<dbReference type="PANTHER" id="PTHR10146:SF14">
    <property type="entry name" value="PYRIDOXAL PHOSPHATE HOMEOSTASIS PROTEIN"/>
    <property type="match status" value="1"/>
</dbReference>
<evidence type="ECO:0000259" key="5">
    <source>
        <dbReference type="Pfam" id="PF01168"/>
    </source>
</evidence>
<dbReference type="CDD" id="cd00635">
    <property type="entry name" value="PLPDE_III_YBL036c_like"/>
    <property type="match status" value="1"/>
</dbReference>
<dbReference type="EMBL" id="JACHVP010000001">
    <property type="protein sequence ID" value="MBB2966775.1"/>
    <property type="molecule type" value="Genomic_DNA"/>
</dbReference>
<evidence type="ECO:0000313" key="6">
    <source>
        <dbReference type="EMBL" id="MBB2966775.1"/>
    </source>
</evidence>